<dbReference type="PANTHER" id="PTHR46690">
    <property type="entry name" value="CYTOCHROME C OXIDASE ASSEMBLY FACTOR 6 HOMOLOG"/>
    <property type="match status" value="1"/>
</dbReference>
<dbReference type="Pfam" id="PF02297">
    <property type="entry name" value="COX6B"/>
    <property type="match status" value="1"/>
</dbReference>
<organism evidence="4 5">
    <name type="scientific">Pyxicephalus adspersus</name>
    <name type="common">African bullfrog</name>
    <dbReference type="NCBI Taxonomy" id="30357"/>
    <lineage>
        <taxon>Eukaryota</taxon>
        <taxon>Metazoa</taxon>
        <taxon>Chordata</taxon>
        <taxon>Craniata</taxon>
        <taxon>Vertebrata</taxon>
        <taxon>Euteleostomi</taxon>
        <taxon>Amphibia</taxon>
        <taxon>Batrachia</taxon>
        <taxon>Anura</taxon>
        <taxon>Neobatrachia</taxon>
        <taxon>Ranoidea</taxon>
        <taxon>Pyxicephalidae</taxon>
        <taxon>Pyxicephalinae</taxon>
        <taxon>Pyxicephalus</taxon>
    </lineage>
</organism>
<dbReference type="AlphaFoldDB" id="A0AAV3B2T2"/>
<dbReference type="Proteomes" id="UP001181693">
    <property type="component" value="Unassembled WGS sequence"/>
</dbReference>
<gene>
    <name evidence="4" type="ORF">GDO54_000157</name>
</gene>
<reference evidence="4" key="1">
    <citation type="thesis" date="2020" institute="ProQuest LLC" country="789 East Eisenhower Parkway, Ann Arbor, MI, USA">
        <title>Comparative Genomics and Chromosome Evolution.</title>
        <authorList>
            <person name="Mudd A.B."/>
        </authorList>
    </citation>
    <scope>NUCLEOTIDE SEQUENCE</scope>
    <source>
        <strain evidence="4">1538</strain>
        <tissue evidence="4">Blood</tissue>
    </source>
</reference>
<dbReference type="PANTHER" id="PTHR46690:SF1">
    <property type="entry name" value="CYTOCHROME C OXIDASE ASSEMBLY FACTOR 6 HOMOLOG"/>
    <property type="match status" value="1"/>
</dbReference>
<keyword evidence="2" id="KW-0496">Mitochondrion</keyword>
<evidence type="ECO:0000313" key="4">
    <source>
        <dbReference type="EMBL" id="DBA32358.1"/>
    </source>
</evidence>
<dbReference type="InterPro" id="IPR048280">
    <property type="entry name" value="COX6B-like"/>
</dbReference>
<dbReference type="Gene3D" id="1.10.10.140">
    <property type="entry name" value="Cytochrome c oxidase, subunit VIb"/>
    <property type="match status" value="1"/>
</dbReference>
<evidence type="ECO:0000256" key="3">
    <source>
        <dbReference type="ARBA" id="ARBA00023157"/>
    </source>
</evidence>
<dbReference type="GO" id="GO:0042775">
    <property type="term" value="P:mitochondrial ATP synthesis coupled electron transport"/>
    <property type="evidence" value="ECO:0007669"/>
    <property type="project" value="TreeGrafter"/>
</dbReference>
<proteinExistence type="predicted"/>
<dbReference type="GO" id="GO:0005739">
    <property type="term" value="C:mitochondrion"/>
    <property type="evidence" value="ECO:0007669"/>
    <property type="project" value="UniProtKB-SubCell"/>
</dbReference>
<evidence type="ECO:0000256" key="1">
    <source>
        <dbReference type="ARBA" id="ARBA00004173"/>
    </source>
</evidence>
<evidence type="ECO:0000313" key="5">
    <source>
        <dbReference type="Proteomes" id="UP001181693"/>
    </source>
</evidence>
<dbReference type="PROSITE" id="PS51808">
    <property type="entry name" value="CHCH"/>
    <property type="match status" value="1"/>
</dbReference>
<dbReference type="EMBL" id="DYDO01000001">
    <property type="protein sequence ID" value="DBA32358.1"/>
    <property type="molecule type" value="Genomic_DNA"/>
</dbReference>
<evidence type="ECO:0000256" key="2">
    <source>
        <dbReference type="ARBA" id="ARBA00023128"/>
    </source>
</evidence>
<keyword evidence="5" id="KW-1185">Reference proteome</keyword>
<dbReference type="InterPro" id="IPR042289">
    <property type="entry name" value="COA6"/>
</dbReference>
<accession>A0AAV3B2T2</accession>
<name>A0AAV3B2T2_PYXAD</name>
<comment type="subcellular location">
    <subcellularLocation>
        <location evidence="1">Mitochondrion</location>
    </subcellularLocation>
</comment>
<comment type="caution">
    <text evidence="4">The sequence shown here is derived from an EMBL/GenBank/DDBJ whole genome shotgun (WGS) entry which is preliminary data.</text>
</comment>
<evidence type="ECO:0008006" key="6">
    <source>
        <dbReference type="Google" id="ProtNLM"/>
    </source>
</evidence>
<dbReference type="GO" id="GO:0008535">
    <property type="term" value="P:respiratory chain complex IV assembly"/>
    <property type="evidence" value="ECO:0007669"/>
    <property type="project" value="InterPro"/>
</dbReference>
<dbReference type="SUPFAM" id="SSF47694">
    <property type="entry name" value="Cytochrome c oxidase subunit h"/>
    <property type="match status" value="1"/>
</dbReference>
<protein>
    <recommendedName>
        <fullName evidence="6">Cytochrome c oxidase assembly factor 6 homolog</fullName>
    </recommendedName>
</protein>
<dbReference type="InterPro" id="IPR036549">
    <property type="entry name" value="CX6/COA6-like_sf"/>
</dbReference>
<keyword evidence="3" id="KW-1015">Disulfide bond</keyword>
<sequence>MSAPSAQQRKACWDSRDRYWQCLDDSKDDKDKCQQIRKGFEDNCPQTWVKYFDKRRDYLKYKADLQSKGFEPAKNS</sequence>